<reference evidence="1" key="1">
    <citation type="journal article" date="2019" name="Sci. Rep.">
        <title>Draft genome of Tanacetum cinerariifolium, the natural source of mosquito coil.</title>
        <authorList>
            <person name="Yamashiro T."/>
            <person name="Shiraishi A."/>
            <person name="Satake H."/>
            <person name="Nakayama K."/>
        </authorList>
    </citation>
    <scope>NUCLEOTIDE SEQUENCE</scope>
</reference>
<feature type="non-terminal residue" evidence="1">
    <location>
        <position position="1"/>
    </location>
</feature>
<dbReference type="EMBL" id="BKCJ011763184">
    <property type="protein sequence ID" value="GFD50907.1"/>
    <property type="molecule type" value="Genomic_DNA"/>
</dbReference>
<protein>
    <submittedName>
        <fullName evidence="1">Uncharacterized protein</fullName>
    </submittedName>
</protein>
<dbReference type="AlphaFoldDB" id="A0A699WTS6"/>
<gene>
    <name evidence="1" type="ORF">Tci_922876</name>
</gene>
<comment type="caution">
    <text evidence="1">The sequence shown here is derived from an EMBL/GenBank/DDBJ whole genome shotgun (WGS) entry which is preliminary data.</text>
</comment>
<name>A0A699WTS6_TANCI</name>
<accession>A0A699WTS6</accession>
<proteinExistence type="predicted"/>
<sequence>RPVPTRLPTTESLRKRRGTIAVQRELGKGSIFSAYVPLPLA</sequence>
<evidence type="ECO:0000313" key="1">
    <source>
        <dbReference type="EMBL" id="GFD50907.1"/>
    </source>
</evidence>
<organism evidence="1">
    <name type="scientific">Tanacetum cinerariifolium</name>
    <name type="common">Dalmatian daisy</name>
    <name type="synonym">Chrysanthemum cinerariifolium</name>
    <dbReference type="NCBI Taxonomy" id="118510"/>
    <lineage>
        <taxon>Eukaryota</taxon>
        <taxon>Viridiplantae</taxon>
        <taxon>Streptophyta</taxon>
        <taxon>Embryophyta</taxon>
        <taxon>Tracheophyta</taxon>
        <taxon>Spermatophyta</taxon>
        <taxon>Magnoliopsida</taxon>
        <taxon>eudicotyledons</taxon>
        <taxon>Gunneridae</taxon>
        <taxon>Pentapetalae</taxon>
        <taxon>asterids</taxon>
        <taxon>campanulids</taxon>
        <taxon>Asterales</taxon>
        <taxon>Asteraceae</taxon>
        <taxon>Asteroideae</taxon>
        <taxon>Anthemideae</taxon>
        <taxon>Anthemidinae</taxon>
        <taxon>Tanacetum</taxon>
    </lineage>
</organism>